<protein>
    <submittedName>
        <fullName evidence="3">Uncharacterized protein</fullName>
    </submittedName>
</protein>
<proteinExistence type="predicted"/>
<organism evidence="3 4">
    <name type="scientific">Pseudocohnilembus persalinus</name>
    <name type="common">Ciliate</name>
    <dbReference type="NCBI Taxonomy" id="266149"/>
    <lineage>
        <taxon>Eukaryota</taxon>
        <taxon>Sar</taxon>
        <taxon>Alveolata</taxon>
        <taxon>Ciliophora</taxon>
        <taxon>Intramacronucleata</taxon>
        <taxon>Oligohymenophorea</taxon>
        <taxon>Scuticociliatia</taxon>
        <taxon>Philasterida</taxon>
        <taxon>Pseudocohnilembidae</taxon>
        <taxon>Pseudocohnilembus</taxon>
    </lineage>
</organism>
<dbReference type="InParanoid" id="A0A0V0QQV3"/>
<evidence type="ECO:0000256" key="1">
    <source>
        <dbReference type="SAM" id="MobiDB-lite"/>
    </source>
</evidence>
<reference evidence="3 4" key="1">
    <citation type="journal article" date="2015" name="Sci. Rep.">
        <title>Genome of the facultative scuticociliatosis pathogen Pseudocohnilembus persalinus provides insight into its virulence through horizontal gene transfer.</title>
        <authorList>
            <person name="Xiong J."/>
            <person name="Wang G."/>
            <person name="Cheng J."/>
            <person name="Tian M."/>
            <person name="Pan X."/>
            <person name="Warren A."/>
            <person name="Jiang C."/>
            <person name="Yuan D."/>
            <person name="Miao W."/>
        </authorList>
    </citation>
    <scope>NUCLEOTIDE SEQUENCE [LARGE SCALE GENOMIC DNA]</scope>
    <source>
        <strain evidence="3">36N120E</strain>
    </source>
</reference>
<gene>
    <name evidence="3" type="ORF">PPERSA_04403</name>
</gene>
<dbReference type="Proteomes" id="UP000054937">
    <property type="component" value="Unassembled WGS sequence"/>
</dbReference>
<dbReference type="AlphaFoldDB" id="A0A0V0QQV3"/>
<evidence type="ECO:0000256" key="2">
    <source>
        <dbReference type="SAM" id="SignalP"/>
    </source>
</evidence>
<keyword evidence="4" id="KW-1185">Reference proteome</keyword>
<dbReference type="EMBL" id="LDAU01000114">
    <property type="protein sequence ID" value="KRX04588.1"/>
    <property type="molecule type" value="Genomic_DNA"/>
</dbReference>
<feature type="compositionally biased region" description="Acidic residues" evidence="1">
    <location>
        <begin position="444"/>
        <end position="473"/>
    </location>
</feature>
<evidence type="ECO:0000313" key="3">
    <source>
        <dbReference type="EMBL" id="KRX04588.1"/>
    </source>
</evidence>
<sequence>MKKLLLPILFMCLIFSTQALYNTDNWEIEDLDLKLDRDGELFMSASQSSDFAFAVLSYDNTVFAFTAKDATDQEYDHVNSFQSVNQDGEDLGSLLLENGYPFLGVSLTHTNTKDEYFFARIKRVSQQDQLEIGFGTSEGESWGIQTLFPKEKFTTLTQPQVSKGNNFIYIVSSFAIGEENGFTLTMIDISKKGTYEIYRNELITGKFQWSTQILQAYEDDTAVIYVNKVDDTQITYTLKPDSSMEGPEPYDGEFYIEKPFFYYKDVMKSQRHYDSELSSMLYRTAQGQLFASTFDKDGTQICNKQIAIDVDPNYNYIDFGLLDSQYMWVIQYIDSETTDLFYINPTTCKLRGNNEDKFTVELEFPRAYTVFGADGETFIGIYGQKYDGDYNDYNQPIINKLIYIGTSDVVQVKNCLAANPYGCVECDEGYVKEGGKCVSVADYEGEEDNLNDDDDEKDDKADDEDKEEDDDQIESAGIVTVSLGALLAVLVVLI</sequence>
<feature type="region of interest" description="Disordered" evidence="1">
    <location>
        <begin position="444"/>
        <end position="474"/>
    </location>
</feature>
<feature type="chain" id="PRO_5006867546" evidence="2">
    <location>
        <begin position="20"/>
        <end position="494"/>
    </location>
</feature>
<comment type="caution">
    <text evidence="3">The sequence shown here is derived from an EMBL/GenBank/DDBJ whole genome shotgun (WGS) entry which is preliminary data.</text>
</comment>
<accession>A0A0V0QQV3</accession>
<keyword evidence="2" id="KW-0732">Signal</keyword>
<feature type="signal peptide" evidence="2">
    <location>
        <begin position="1"/>
        <end position="19"/>
    </location>
</feature>
<name>A0A0V0QQV3_PSEPJ</name>
<evidence type="ECO:0000313" key="4">
    <source>
        <dbReference type="Proteomes" id="UP000054937"/>
    </source>
</evidence>